<proteinExistence type="predicted"/>
<dbReference type="Gene3D" id="3.90.228.10">
    <property type="match status" value="1"/>
</dbReference>
<organism evidence="3">
    <name type="scientific">Solanum chilense</name>
    <name type="common">Tomato</name>
    <name type="synonym">Lycopersicon chilense</name>
    <dbReference type="NCBI Taxonomy" id="4083"/>
    <lineage>
        <taxon>Eukaryota</taxon>
        <taxon>Viridiplantae</taxon>
        <taxon>Streptophyta</taxon>
        <taxon>Embryophyta</taxon>
        <taxon>Tracheophyta</taxon>
        <taxon>Spermatophyta</taxon>
        <taxon>Magnoliopsida</taxon>
        <taxon>eudicotyledons</taxon>
        <taxon>Gunneridae</taxon>
        <taxon>Pentapetalae</taxon>
        <taxon>asterids</taxon>
        <taxon>lamiids</taxon>
        <taxon>Solanales</taxon>
        <taxon>Solanaceae</taxon>
        <taxon>Solanoideae</taxon>
        <taxon>Solaneae</taxon>
        <taxon>Solanum</taxon>
        <taxon>Solanum subgen. Lycopersicon</taxon>
    </lineage>
</organism>
<dbReference type="InterPro" id="IPR012317">
    <property type="entry name" value="Poly(ADP-ribose)pol_cat_dom"/>
</dbReference>
<dbReference type="EMBL" id="RXGB01005391">
    <property type="protein sequence ID" value="TMW87966.1"/>
    <property type="molecule type" value="Genomic_DNA"/>
</dbReference>
<sequence>MIGSSNNVDESQNLSLENSNESGSSSRIVMATTPNELVPPKWSGTKLLSEEGRIYQKIKDVLPPIMKNRITITAIHLCMRSGPVEESRFEVYSENVKMVTRARGRRVDSSGWYGTSAKNVDSLMRRGFEMNSIVPASYPHGVGIYLSHFLSPQISDMMSDIDENGEKHIILCQFILGNSEKVELGSKQLFPSSADFDTGVDDLTNPKVYVVWCGNMNTHILPRYIISYKPIHHHMYLGRLTCGGHADNTWSKILFKLHNFLTISQRLELRKLCMSYGDGTPVEEETFMRDLRSIVGDDQLIGSIMLEISS</sequence>
<evidence type="ECO:0000313" key="3">
    <source>
        <dbReference type="EMBL" id="TMW87966.1"/>
    </source>
</evidence>
<dbReference type="SUPFAM" id="SSF56399">
    <property type="entry name" value="ADP-ribosylation"/>
    <property type="match status" value="1"/>
</dbReference>
<dbReference type="PANTHER" id="PTHR32263">
    <property type="entry name" value="INACTIVE POLY [ADP-RIBOSE] POLYMERASE SRO4-RELATED"/>
    <property type="match status" value="1"/>
</dbReference>
<reference evidence="3" key="1">
    <citation type="submission" date="2019-05" db="EMBL/GenBank/DDBJ databases">
        <title>The de novo reference genome and transcriptome assemblies of the wild tomato species Solanum chilense.</title>
        <authorList>
            <person name="Stam R."/>
            <person name="Nosenko T."/>
            <person name="Hoerger A.C."/>
            <person name="Stephan W."/>
            <person name="Seidel M.A."/>
            <person name="Kuhn J.M.M."/>
            <person name="Haberer G."/>
            <person name="Tellier A."/>
        </authorList>
    </citation>
    <scope>NUCLEOTIDE SEQUENCE</scope>
    <source>
        <tissue evidence="3">Mature leaves</tissue>
    </source>
</reference>
<gene>
    <name evidence="3" type="ORF">EJD97_019207</name>
</gene>
<dbReference type="InterPro" id="IPR044964">
    <property type="entry name" value="RCD1/SRO1-5"/>
</dbReference>
<dbReference type="PROSITE" id="PS51059">
    <property type="entry name" value="PARP_CATALYTIC"/>
    <property type="match status" value="1"/>
</dbReference>
<protein>
    <recommendedName>
        <fullName evidence="2">PARP catalytic domain-containing protein</fullName>
    </recommendedName>
</protein>
<evidence type="ECO:0000256" key="1">
    <source>
        <dbReference type="SAM" id="MobiDB-lite"/>
    </source>
</evidence>
<accession>A0A6N2B0F0</accession>
<dbReference type="PANTHER" id="PTHR32263:SF22">
    <property type="entry name" value="PARP CATALYTIC DOMAIN-CONTAINING PROTEIN"/>
    <property type="match status" value="1"/>
</dbReference>
<dbReference type="AlphaFoldDB" id="A0A6N2B0F0"/>
<evidence type="ECO:0000259" key="2">
    <source>
        <dbReference type="PROSITE" id="PS51059"/>
    </source>
</evidence>
<feature type="compositionally biased region" description="Low complexity" evidence="1">
    <location>
        <begin position="10"/>
        <end position="26"/>
    </location>
</feature>
<dbReference type="GO" id="GO:0003950">
    <property type="term" value="F:NAD+ poly-ADP-ribosyltransferase activity"/>
    <property type="evidence" value="ECO:0007669"/>
    <property type="project" value="InterPro"/>
</dbReference>
<name>A0A6N2B0F0_SOLCI</name>
<feature type="domain" description="PARP catalytic" evidence="2">
    <location>
        <begin position="31"/>
        <end position="251"/>
    </location>
</feature>
<feature type="region of interest" description="Disordered" evidence="1">
    <location>
        <begin position="1"/>
        <end position="26"/>
    </location>
</feature>
<comment type="caution">
    <text evidence="3">The sequence shown here is derived from an EMBL/GenBank/DDBJ whole genome shotgun (WGS) entry which is preliminary data.</text>
</comment>